<evidence type="ECO:0000256" key="4">
    <source>
        <dbReference type="ARBA" id="ARBA00022759"/>
    </source>
</evidence>
<gene>
    <name evidence="9" type="ORF">Pcinc_032371</name>
</gene>
<keyword evidence="3" id="KW-0540">Nuclease</keyword>
<evidence type="ECO:0000313" key="9">
    <source>
        <dbReference type="EMBL" id="KAK3861689.1"/>
    </source>
</evidence>
<feature type="domain" description="Reverse transcriptase RNase H-like" evidence="8">
    <location>
        <begin position="49"/>
        <end position="97"/>
    </location>
</feature>
<keyword evidence="6" id="KW-0695">RNA-directed DNA polymerase</keyword>
<evidence type="ECO:0000259" key="8">
    <source>
        <dbReference type="Pfam" id="PF17917"/>
    </source>
</evidence>
<accession>A0AAE1EU88</accession>
<proteinExistence type="predicted"/>
<dbReference type="InterPro" id="IPR041373">
    <property type="entry name" value="RT_RNaseH"/>
</dbReference>
<evidence type="ECO:0000256" key="1">
    <source>
        <dbReference type="ARBA" id="ARBA00022679"/>
    </source>
</evidence>
<feature type="region of interest" description="Disordered" evidence="7">
    <location>
        <begin position="112"/>
        <end position="135"/>
    </location>
</feature>
<dbReference type="GO" id="GO:0004519">
    <property type="term" value="F:endonuclease activity"/>
    <property type="evidence" value="ECO:0007669"/>
    <property type="project" value="UniProtKB-KW"/>
</dbReference>
<evidence type="ECO:0000256" key="3">
    <source>
        <dbReference type="ARBA" id="ARBA00022722"/>
    </source>
</evidence>
<dbReference type="EMBL" id="JAWQEG010004428">
    <property type="protein sequence ID" value="KAK3861689.1"/>
    <property type="molecule type" value="Genomic_DNA"/>
</dbReference>
<organism evidence="9 10">
    <name type="scientific">Petrolisthes cinctipes</name>
    <name type="common">Flat porcelain crab</name>
    <dbReference type="NCBI Taxonomy" id="88211"/>
    <lineage>
        <taxon>Eukaryota</taxon>
        <taxon>Metazoa</taxon>
        <taxon>Ecdysozoa</taxon>
        <taxon>Arthropoda</taxon>
        <taxon>Crustacea</taxon>
        <taxon>Multicrustacea</taxon>
        <taxon>Malacostraca</taxon>
        <taxon>Eumalacostraca</taxon>
        <taxon>Eucarida</taxon>
        <taxon>Decapoda</taxon>
        <taxon>Pleocyemata</taxon>
        <taxon>Anomura</taxon>
        <taxon>Galatheoidea</taxon>
        <taxon>Porcellanidae</taxon>
        <taxon>Petrolisthes</taxon>
    </lineage>
</organism>
<reference evidence="9" key="1">
    <citation type="submission" date="2023-10" db="EMBL/GenBank/DDBJ databases">
        <title>Genome assemblies of two species of porcelain crab, Petrolisthes cinctipes and Petrolisthes manimaculis (Anomura: Porcellanidae).</title>
        <authorList>
            <person name="Angst P."/>
        </authorList>
    </citation>
    <scope>NUCLEOTIDE SEQUENCE</scope>
    <source>
        <strain evidence="9">PB745_01</strain>
        <tissue evidence="9">Gill</tissue>
    </source>
</reference>
<evidence type="ECO:0000256" key="5">
    <source>
        <dbReference type="ARBA" id="ARBA00022801"/>
    </source>
</evidence>
<keyword evidence="1" id="KW-0808">Transferase</keyword>
<dbReference type="GO" id="GO:0003964">
    <property type="term" value="F:RNA-directed DNA polymerase activity"/>
    <property type="evidence" value="ECO:0007669"/>
    <property type="project" value="UniProtKB-KW"/>
</dbReference>
<evidence type="ECO:0000256" key="6">
    <source>
        <dbReference type="ARBA" id="ARBA00022918"/>
    </source>
</evidence>
<keyword evidence="5" id="KW-0378">Hydrolase</keyword>
<dbReference type="AlphaFoldDB" id="A0AAE1EU88"/>
<keyword evidence="2" id="KW-0548">Nucleotidyltransferase</keyword>
<keyword evidence="4" id="KW-0255">Endonuclease</keyword>
<evidence type="ECO:0000256" key="2">
    <source>
        <dbReference type="ARBA" id="ARBA00022695"/>
    </source>
</evidence>
<keyword evidence="10" id="KW-1185">Reference proteome</keyword>
<sequence>MYAKATVHIVYGPWLKQTQEFIKTEAERLLHEGNITPTRSPWSSAESGRRQAAIEREACEIVDAIKKWRHFLLGRRFRLVTDQQSVRFMFDAKNHRKIKNGKIGVDEQAVNGTASHKGEDRPSANQSQERSPSHRMELWQMFPRITNGLVRQERSPSLKRSEVQLNRLSQYWCNDQTVAGVLQDIFVIMLSEADL</sequence>
<protein>
    <recommendedName>
        <fullName evidence="8">Reverse transcriptase RNase H-like domain-containing protein</fullName>
    </recommendedName>
</protein>
<name>A0AAE1EU88_PETCI</name>
<evidence type="ECO:0000313" key="10">
    <source>
        <dbReference type="Proteomes" id="UP001286313"/>
    </source>
</evidence>
<dbReference type="Pfam" id="PF17917">
    <property type="entry name" value="RT_RNaseH"/>
    <property type="match status" value="1"/>
</dbReference>
<dbReference type="GO" id="GO:0016787">
    <property type="term" value="F:hydrolase activity"/>
    <property type="evidence" value="ECO:0007669"/>
    <property type="project" value="UniProtKB-KW"/>
</dbReference>
<comment type="caution">
    <text evidence="9">The sequence shown here is derived from an EMBL/GenBank/DDBJ whole genome shotgun (WGS) entry which is preliminary data.</text>
</comment>
<dbReference type="Proteomes" id="UP001286313">
    <property type="component" value="Unassembled WGS sequence"/>
</dbReference>
<evidence type="ECO:0000256" key="7">
    <source>
        <dbReference type="SAM" id="MobiDB-lite"/>
    </source>
</evidence>